<dbReference type="GO" id="GO:0006351">
    <property type="term" value="P:DNA-templated transcription"/>
    <property type="evidence" value="ECO:0007669"/>
    <property type="project" value="InterPro"/>
</dbReference>
<evidence type="ECO:0000256" key="4">
    <source>
        <dbReference type="SAM" id="MobiDB-lite"/>
    </source>
</evidence>
<evidence type="ECO:0000259" key="5">
    <source>
        <dbReference type="PROSITE" id="PS50507"/>
    </source>
</evidence>
<dbReference type="GO" id="GO:0003723">
    <property type="term" value="F:RNA binding"/>
    <property type="evidence" value="ECO:0007669"/>
    <property type="project" value="InterPro"/>
</dbReference>
<organism evidence="6">
    <name type="scientific">Patsystermes virus</name>
    <dbReference type="NCBI Taxonomy" id="2796625"/>
    <lineage>
        <taxon>Viruses</taxon>
        <taxon>Riboviria</taxon>
    </lineage>
</organism>
<protein>
    <submittedName>
        <fullName evidence="6">Putative replicase</fullName>
    </submittedName>
</protein>
<evidence type="ECO:0000313" key="6">
    <source>
        <dbReference type="EMBL" id="QQM16254.1"/>
    </source>
</evidence>
<dbReference type="Pfam" id="PF00680">
    <property type="entry name" value="RdRP_1"/>
    <property type="match status" value="1"/>
</dbReference>
<feature type="domain" description="RdRp catalytic" evidence="5">
    <location>
        <begin position="368"/>
        <end position="484"/>
    </location>
</feature>
<evidence type="ECO:0000256" key="2">
    <source>
        <dbReference type="ARBA" id="ARBA00022695"/>
    </source>
</evidence>
<feature type="region of interest" description="Disordered" evidence="4">
    <location>
        <begin position="217"/>
        <end position="244"/>
    </location>
</feature>
<dbReference type="InterPro" id="IPR007094">
    <property type="entry name" value="RNA-dir_pol_PSvirus"/>
</dbReference>
<accession>A0A7T7GUV0</accession>
<dbReference type="GO" id="GO:0003968">
    <property type="term" value="F:RNA-directed RNA polymerase activity"/>
    <property type="evidence" value="ECO:0007669"/>
    <property type="project" value="InterPro"/>
</dbReference>
<dbReference type="EMBL" id="MW052061">
    <property type="protein sequence ID" value="QQM16254.1"/>
    <property type="molecule type" value="Genomic_RNA"/>
</dbReference>
<name>A0A7T7GUV0_9VIRU</name>
<keyword evidence="1" id="KW-0808">Transferase</keyword>
<evidence type="ECO:0000256" key="1">
    <source>
        <dbReference type="ARBA" id="ARBA00022679"/>
    </source>
</evidence>
<dbReference type="GO" id="GO:0039694">
    <property type="term" value="P:viral RNA genome replication"/>
    <property type="evidence" value="ECO:0007669"/>
    <property type="project" value="InterPro"/>
</dbReference>
<keyword evidence="2" id="KW-0548">Nucleotidyltransferase</keyword>
<reference evidence="6" key="2">
    <citation type="submission" date="2020-09" db="EMBL/GenBank/DDBJ databases">
        <authorList>
            <person name="Le Lay C."/>
            <person name="Shi M."/>
            <person name="Bucek A."/>
            <person name="Bourguignon T."/>
            <person name="Lo N."/>
            <person name="Holmes E.C."/>
        </authorList>
    </citation>
    <scope>NUCLEOTIDE SEQUENCE</scope>
    <source>
        <strain evidence="6">1v_3</strain>
    </source>
</reference>
<dbReference type="PROSITE" id="PS50507">
    <property type="entry name" value="RDRP_SSRNA_POS"/>
    <property type="match status" value="1"/>
</dbReference>
<dbReference type="SUPFAM" id="SSF56672">
    <property type="entry name" value="DNA/RNA polymerases"/>
    <property type="match status" value="1"/>
</dbReference>
<proteinExistence type="predicted"/>
<reference evidence="6" key="1">
    <citation type="journal article" date="2020" name="Viruses">
        <title>Unmapped RNA Virus Diversity in Termites and their Symbionts.</title>
        <authorList>
            <person name="Lay C.L."/>
            <person name="Shi M."/>
            <person name="Bucek A."/>
            <person name="Bourguignon T."/>
            <person name="Lo N."/>
            <person name="Holmes E.C."/>
        </authorList>
    </citation>
    <scope>NUCLEOTIDE SEQUENCE</scope>
    <source>
        <strain evidence="6">1v_3</strain>
    </source>
</reference>
<dbReference type="InterPro" id="IPR043502">
    <property type="entry name" value="DNA/RNA_pol_sf"/>
</dbReference>
<sequence>MSSRSESTGDSGTHSAPVIKFPLEASDLRTRVLSGSHDPRILGNWLKQFSMYLISEGILSDDAAGERFQRFNMRQLVGATTDLKAHLFIVGEKVLGTHHGKNRVEYIRDSDANVGGRFDTIARASWSRSGFKTNADSLYSEVEGDNKDKMGPRSVYLPWHLDGRQKCDHLMTEKHPGPGFDYTVFREALSILKDWIKGRTVNFQPYRDVVSGVPNGAAGDDLARDADPNTNSGEPFDLHGWKPTEGLSAKENASRKIAFDYYVSRAEVERDYYLKGQSLYGYSLFNIRHNVSHGPRPLDSEKTKRVVNMMPKSDMFHARQFLWALQDEMKKVVRMGEISALTNVAWMDLPAIDLEMRRAYNFCAKYGYSIVSADYSGFDASLVADLVVELGSTIGSFIKDGGYFIQSYFHTVMSNTGFVTPTEVYVPQPSGIKSGSGVTNLVDTLMNMCVAIYGELVGKWKLAMFYAQGDDAVIAGPGVDPQSYQEIAALFNFTANPDKQFYSQANVQYLQRMHGEGIFGGVFSTFRALNSSFHLENLKYHGDEWNPYAQAVQVISKLANASFNPAFEELVNYVKQADAFKLGADLPAAQVVKRGGTAAEQMLHERDYIAANVTTAEGWEQNPVNLVLRGGTLPPVGSKQRFAAVYGQERVRAAEALVGISADKVFKGGF</sequence>
<dbReference type="InterPro" id="IPR001205">
    <property type="entry name" value="RNA-dir_pol_C"/>
</dbReference>
<keyword evidence="3" id="KW-0693">Viral RNA replication</keyword>
<evidence type="ECO:0000256" key="3">
    <source>
        <dbReference type="ARBA" id="ARBA00022953"/>
    </source>
</evidence>